<evidence type="ECO:0000256" key="2">
    <source>
        <dbReference type="ARBA" id="ARBA00022603"/>
    </source>
</evidence>
<dbReference type="Pfam" id="PF00145">
    <property type="entry name" value="DNA_methylase"/>
    <property type="match status" value="2"/>
</dbReference>
<dbReference type="Gene3D" id="3.40.50.150">
    <property type="entry name" value="Vaccinia Virus protein VP39"/>
    <property type="match status" value="1"/>
</dbReference>
<evidence type="ECO:0000256" key="3">
    <source>
        <dbReference type="ARBA" id="ARBA00022679"/>
    </source>
</evidence>
<evidence type="ECO:0000256" key="6">
    <source>
        <dbReference type="ARBA" id="ARBA00047422"/>
    </source>
</evidence>
<dbReference type="InterPro" id="IPR001525">
    <property type="entry name" value="C5_MeTfrase"/>
</dbReference>
<dbReference type="PANTHER" id="PTHR23068:SF25">
    <property type="entry name" value="DNA (CYTOSINE-5)-METHYLTRANSFERASE DRM2"/>
    <property type="match status" value="1"/>
</dbReference>
<evidence type="ECO:0000256" key="7">
    <source>
        <dbReference type="PROSITE-ProRule" id="PRU01016"/>
    </source>
</evidence>
<keyword evidence="2 7" id="KW-0489">Methyltransferase</keyword>
<keyword evidence="5" id="KW-0680">Restriction system</keyword>
<dbReference type="GO" id="GO:0032259">
    <property type="term" value="P:methylation"/>
    <property type="evidence" value="ECO:0007669"/>
    <property type="project" value="UniProtKB-KW"/>
</dbReference>
<dbReference type="PROSITE" id="PS00094">
    <property type="entry name" value="C5_MTASE_1"/>
    <property type="match status" value="1"/>
</dbReference>
<organism evidence="8 9">
    <name type="scientific">Bacteroides sedimenti</name>
    <dbReference type="NCBI Taxonomy" id="2136147"/>
    <lineage>
        <taxon>Bacteria</taxon>
        <taxon>Pseudomonadati</taxon>
        <taxon>Bacteroidota</taxon>
        <taxon>Bacteroidia</taxon>
        <taxon>Bacteroidales</taxon>
        <taxon>Bacteroidaceae</taxon>
        <taxon>Bacteroides</taxon>
    </lineage>
</organism>
<dbReference type="InterPro" id="IPR029063">
    <property type="entry name" value="SAM-dependent_MTases_sf"/>
</dbReference>
<dbReference type="GO" id="GO:0008168">
    <property type="term" value="F:methyltransferase activity"/>
    <property type="evidence" value="ECO:0007669"/>
    <property type="project" value="UniProtKB-KW"/>
</dbReference>
<keyword evidence="4 7" id="KW-0949">S-adenosyl-L-methionine</keyword>
<accession>A0ABM8I7P4</accession>
<comment type="catalytic activity">
    <reaction evidence="6">
        <text>a 2'-deoxycytidine in DNA + S-adenosyl-L-methionine = a 5-methyl-2'-deoxycytidine in DNA + S-adenosyl-L-homocysteine + H(+)</text>
        <dbReference type="Rhea" id="RHEA:13681"/>
        <dbReference type="Rhea" id="RHEA-COMP:11369"/>
        <dbReference type="Rhea" id="RHEA-COMP:11370"/>
        <dbReference type="ChEBI" id="CHEBI:15378"/>
        <dbReference type="ChEBI" id="CHEBI:57856"/>
        <dbReference type="ChEBI" id="CHEBI:59789"/>
        <dbReference type="ChEBI" id="CHEBI:85452"/>
        <dbReference type="ChEBI" id="CHEBI:85454"/>
        <dbReference type="EC" id="2.1.1.37"/>
    </reaction>
</comment>
<evidence type="ECO:0000256" key="5">
    <source>
        <dbReference type="ARBA" id="ARBA00022747"/>
    </source>
</evidence>
<dbReference type="EC" id="2.1.1.37" evidence="1"/>
<dbReference type="Gene3D" id="3.90.120.10">
    <property type="entry name" value="DNA Methylase, subunit A, domain 2"/>
    <property type="match status" value="1"/>
</dbReference>
<proteinExistence type="inferred from homology"/>
<evidence type="ECO:0000256" key="1">
    <source>
        <dbReference type="ARBA" id="ARBA00011975"/>
    </source>
</evidence>
<reference evidence="8 9" key="1">
    <citation type="submission" date="2023-04" db="EMBL/GenBank/DDBJ databases">
        <title>Draft genome sequence of acteroides sedimenti strain YN3PY1.</title>
        <authorList>
            <person name="Yoshida N."/>
        </authorList>
    </citation>
    <scope>NUCLEOTIDE SEQUENCE [LARGE SCALE GENOMIC DNA]</scope>
    <source>
        <strain evidence="8 9">YN3PY1</strain>
    </source>
</reference>
<protein>
    <recommendedName>
        <fullName evidence="1">DNA (cytosine-5-)-methyltransferase</fullName>
        <ecNumber evidence="1">2.1.1.37</ecNumber>
    </recommendedName>
</protein>
<sequence length="325" mass="37473">MKKGLTVLSLFDGMSCGQIALRKIGLPLEKYYASEVDRHAIAQTMLNFPETLQLGDVTKINPEELGKIDILIGGSPCQSFSFAGKRNGMATTENEEIYTLERYIELKGQGFEFEGQSYLFWEYIRILTELRKRNPEIKFLLENVKMQEKWEKVLSKAIGVPPTLLDSKSVSAQRRQRLYWTNIYYRLDPDRIEEDYTIPPLPEKGIILKDILCQNVPEKYILSHLNDKPRKLTANYMQLLETYFDSDYRFWYDTGSHGTLLAKGVASTGVYTEGTIRRLTPTECSRLQTIPDWYRWGCSEAQQYKMLGNGWTVDVIAHIFAGIKC</sequence>
<comment type="similarity">
    <text evidence="7">Belongs to the class I-like SAM-binding methyltransferase superfamily. C5-methyltransferase family.</text>
</comment>
<evidence type="ECO:0000313" key="9">
    <source>
        <dbReference type="Proteomes" id="UP001496674"/>
    </source>
</evidence>
<evidence type="ECO:0000256" key="4">
    <source>
        <dbReference type="ARBA" id="ARBA00022691"/>
    </source>
</evidence>
<feature type="active site" evidence="7">
    <location>
        <position position="77"/>
    </location>
</feature>
<keyword evidence="9" id="KW-1185">Reference proteome</keyword>
<dbReference type="SUPFAM" id="SSF53335">
    <property type="entry name" value="S-adenosyl-L-methionine-dependent methyltransferases"/>
    <property type="match status" value="1"/>
</dbReference>
<name>A0ABM8I7P4_9BACE</name>
<dbReference type="PROSITE" id="PS51679">
    <property type="entry name" value="SAM_MT_C5"/>
    <property type="match status" value="1"/>
</dbReference>
<evidence type="ECO:0000313" key="8">
    <source>
        <dbReference type="EMBL" id="BEG98128.1"/>
    </source>
</evidence>
<dbReference type="PANTHER" id="PTHR23068">
    <property type="entry name" value="DNA CYTOSINE-5- -METHYLTRANSFERASE 3-RELATED"/>
    <property type="match status" value="1"/>
</dbReference>
<dbReference type="RefSeq" id="WP_353332813.1">
    <property type="nucleotide sequence ID" value="NZ_AP028055.1"/>
</dbReference>
<dbReference type="InterPro" id="IPR050390">
    <property type="entry name" value="C5-Methyltransferase"/>
</dbReference>
<gene>
    <name evidence="8" type="ORF">BSYN_03930</name>
</gene>
<keyword evidence="3 7" id="KW-0808">Transferase</keyword>
<dbReference type="InterPro" id="IPR018117">
    <property type="entry name" value="C5_DNA_meth_AS"/>
</dbReference>
<dbReference type="EMBL" id="AP028055">
    <property type="protein sequence ID" value="BEG98128.1"/>
    <property type="molecule type" value="Genomic_DNA"/>
</dbReference>
<dbReference type="Proteomes" id="UP001496674">
    <property type="component" value="Chromosome"/>
</dbReference>